<proteinExistence type="predicted"/>
<feature type="transmembrane region" description="Helical" evidence="1">
    <location>
        <begin position="111"/>
        <end position="135"/>
    </location>
</feature>
<dbReference type="Proteomes" id="UP000006591">
    <property type="component" value="Chromosome 1"/>
</dbReference>
<sequence>MAGGKKAAVAVLLVVMVVVSLSAVAPAAAAGAPFMVCGVDADRMAADCGSYCRAGSRERAPRRECCDAVRGADFKCLCKYRDELRVMGNIDAARAMQIPSKCRIKGAPKSAVVLVALVVVAAAAGGAAGLSMCGVDRSAVALCRSYCTVGSAEKAPTKECCKAVANADFQCLCDRRDMLRNLENIDADRATQIPSKCGVPGASSTCK</sequence>
<keyword evidence="1" id="KW-0812">Transmembrane</keyword>
<name>A0A0E0FXI1_ORYNI</name>
<dbReference type="SMART" id="SM00499">
    <property type="entry name" value="AAI"/>
    <property type="match status" value="2"/>
</dbReference>
<dbReference type="EnsemblPlants" id="ONIVA01G46680.1">
    <property type="protein sequence ID" value="ONIVA01G46680.1"/>
    <property type="gene ID" value="ONIVA01G46680"/>
</dbReference>
<dbReference type="SUPFAM" id="SSF47699">
    <property type="entry name" value="Bifunctional inhibitor/lipid-transfer protein/seed storage 2S albumin"/>
    <property type="match status" value="2"/>
</dbReference>
<dbReference type="GO" id="GO:0005504">
    <property type="term" value="F:fatty acid binding"/>
    <property type="evidence" value="ECO:0007669"/>
    <property type="project" value="InterPro"/>
</dbReference>
<dbReference type="PANTHER" id="PTHR33122:SF62">
    <property type="entry name" value="OS01G0914300 PROTEIN"/>
    <property type="match status" value="1"/>
</dbReference>
<keyword evidence="1" id="KW-0472">Membrane</keyword>
<dbReference type="InterPro" id="IPR044741">
    <property type="entry name" value="NsLTP-like"/>
</dbReference>
<dbReference type="CDD" id="cd04660">
    <property type="entry name" value="nsLTP_like"/>
    <property type="match status" value="2"/>
</dbReference>
<feature type="domain" description="Bifunctional inhibitor/plant lipid transfer protein/seed storage helical" evidence="3">
    <location>
        <begin position="37"/>
        <end position="110"/>
    </location>
</feature>
<feature type="signal peptide" evidence="2">
    <location>
        <begin position="1"/>
        <end position="29"/>
    </location>
</feature>
<dbReference type="InterPro" id="IPR036312">
    <property type="entry name" value="Bifun_inhib/LTP/seed_sf"/>
</dbReference>
<accession>A0A0E0FXI1</accession>
<feature type="domain" description="Bifunctional inhibitor/plant lipid transfer protein/seed storage helical" evidence="3">
    <location>
        <begin position="133"/>
        <end position="206"/>
    </location>
</feature>
<keyword evidence="1" id="KW-1133">Transmembrane helix</keyword>
<feature type="chain" id="PRO_5002359883" description="Bifunctional inhibitor/plant lipid transfer protein/seed storage helical domain-containing protein" evidence="2">
    <location>
        <begin position="30"/>
        <end position="207"/>
    </location>
</feature>
<dbReference type="GO" id="GO:0009627">
    <property type="term" value="P:systemic acquired resistance"/>
    <property type="evidence" value="ECO:0007669"/>
    <property type="project" value="InterPro"/>
</dbReference>
<evidence type="ECO:0000259" key="3">
    <source>
        <dbReference type="SMART" id="SM00499"/>
    </source>
</evidence>
<dbReference type="PANTHER" id="PTHR33122">
    <property type="entry name" value="LIPID BINDING PROTEIN-RELATED"/>
    <property type="match status" value="1"/>
</dbReference>
<reference evidence="4" key="2">
    <citation type="submission" date="2018-04" db="EMBL/GenBank/DDBJ databases">
        <title>OnivRS2 (Oryza nivara Reference Sequence Version 2).</title>
        <authorList>
            <person name="Zhang J."/>
            <person name="Kudrna D."/>
            <person name="Lee S."/>
            <person name="Talag J."/>
            <person name="Rajasekar S."/>
            <person name="Welchert J."/>
            <person name="Hsing Y.-I."/>
            <person name="Wing R.A."/>
        </authorList>
    </citation>
    <scope>NUCLEOTIDE SEQUENCE [LARGE SCALE GENOMIC DNA]</scope>
</reference>
<dbReference type="InterPro" id="IPR039265">
    <property type="entry name" value="DIR1-like"/>
</dbReference>
<reference evidence="4" key="1">
    <citation type="submission" date="2015-04" db="UniProtKB">
        <authorList>
            <consortium name="EnsemblPlants"/>
        </authorList>
    </citation>
    <scope>IDENTIFICATION</scope>
    <source>
        <strain evidence="4">SL10</strain>
    </source>
</reference>
<dbReference type="HOGENOM" id="CLU_1328223_0_0_1"/>
<dbReference type="Pfam" id="PF14368">
    <property type="entry name" value="LTP_2"/>
    <property type="match status" value="2"/>
</dbReference>
<keyword evidence="5" id="KW-1185">Reference proteome</keyword>
<evidence type="ECO:0000256" key="2">
    <source>
        <dbReference type="SAM" id="SignalP"/>
    </source>
</evidence>
<dbReference type="InterPro" id="IPR016140">
    <property type="entry name" value="Bifunc_inhib/LTP/seed_store"/>
</dbReference>
<dbReference type="AlphaFoldDB" id="A0A0E0FXI1"/>
<evidence type="ECO:0000313" key="5">
    <source>
        <dbReference type="Proteomes" id="UP000006591"/>
    </source>
</evidence>
<evidence type="ECO:0000313" key="4">
    <source>
        <dbReference type="EnsemblPlants" id="ONIVA01G46680.1"/>
    </source>
</evidence>
<organism evidence="4">
    <name type="scientific">Oryza nivara</name>
    <name type="common">Indian wild rice</name>
    <name type="synonym">Oryza sativa f. spontanea</name>
    <dbReference type="NCBI Taxonomy" id="4536"/>
    <lineage>
        <taxon>Eukaryota</taxon>
        <taxon>Viridiplantae</taxon>
        <taxon>Streptophyta</taxon>
        <taxon>Embryophyta</taxon>
        <taxon>Tracheophyta</taxon>
        <taxon>Spermatophyta</taxon>
        <taxon>Magnoliopsida</taxon>
        <taxon>Liliopsida</taxon>
        <taxon>Poales</taxon>
        <taxon>Poaceae</taxon>
        <taxon>BOP clade</taxon>
        <taxon>Oryzoideae</taxon>
        <taxon>Oryzeae</taxon>
        <taxon>Oryzinae</taxon>
        <taxon>Oryza</taxon>
    </lineage>
</organism>
<dbReference type="Gramene" id="ONIVA01G46680.1">
    <property type="protein sequence ID" value="ONIVA01G46680.1"/>
    <property type="gene ID" value="ONIVA01G46680"/>
</dbReference>
<dbReference type="Gene3D" id="1.10.110.10">
    <property type="entry name" value="Plant lipid-transfer and hydrophobic proteins"/>
    <property type="match status" value="2"/>
</dbReference>
<keyword evidence="2" id="KW-0732">Signal</keyword>
<evidence type="ECO:0000256" key="1">
    <source>
        <dbReference type="SAM" id="Phobius"/>
    </source>
</evidence>
<protein>
    <recommendedName>
        <fullName evidence="3">Bifunctional inhibitor/plant lipid transfer protein/seed storage helical domain-containing protein</fullName>
    </recommendedName>
</protein>
<dbReference type="eggNOG" id="ENOG502SGWY">
    <property type="taxonomic scope" value="Eukaryota"/>
</dbReference>